<dbReference type="Proteomes" id="UP000484076">
    <property type="component" value="Unassembled WGS sequence"/>
</dbReference>
<comment type="caution">
    <text evidence="1">The sequence shown here is derived from an EMBL/GenBank/DDBJ whole genome shotgun (WGS) entry which is preliminary data.</text>
</comment>
<evidence type="ECO:0000313" key="1">
    <source>
        <dbReference type="EMBL" id="NUB43651.1"/>
    </source>
</evidence>
<sequence>MASLPPLLASETVAAQLLDMKPAEFRALVKAGHLPKGREIAPGYVRWVTDDLRAIASGAAIDGGIDW</sequence>
<keyword evidence="2" id="KW-1185">Reference proteome</keyword>
<reference evidence="1" key="1">
    <citation type="submission" date="2020-05" db="EMBL/GenBank/DDBJ databases">
        <title>Fertoebacter nigrum gen. nov., sp. nov., a new member of the family Rhodobacteraceae.</title>
        <authorList>
            <person name="Szuroczki S."/>
            <person name="Abbaszade G."/>
            <person name="Buni D."/>
            <person name="Schumann P."/>
            <person name="Toth E."/>
        </authorList>
    </citation>
    <scope>NUCLEOTIDE SEQUENCE</scope>
    <source>
        <strain evidence="1">RG-N-1a</strain>
    </source>
</reference>
<evidence type="ECO:0000313" key="2">
    <source>
        <dbReference type="Proteomes" id="UP000484076"/>
    </source>
</evidence>
<dbReference type="RefSeq" id="WP_152824287.1">
    <property type="nucleotide sequence ID" value="NZ_WHUT02000002.1"/>
</dbReference>
<protein>
    <submittedName>
        <fullName evidence="1">Uncharacterized protein</fullName>
    </submittedName>
</protein>
<name>A0A8X8H5X1_9RHOB</name>
<dbReference type="EMBL" id="WHUT02000002">
    <property type="protein sequence ID" value="NUB43651.1"/>
    <property type="molecule type" value="Genomic_DNA"/>
</dbReference>
<organism evidence="1 2">
    <name type="scientific">Fertoeibacter niger</name>
    <dbReference type="NCBI Taxonomy" id="2656921"/>
    <lineage>
        <taxon>Bacteria</taxon>
        <taxon>Pseudomonadati</taxon>
        <taxon>Pseudomonadota</taxon>
        <taxon>Alphaproteobacteria</taxon>
        <taxon>Rhodobacterales</taxon>
        <taxon>Paracoccaceae</taxon>
        <taxon>Fertoeibacter</taxon>
    </lineage>
</organism>
<accession>A0A8X8H5X1</accession>
<dbReference type="AlphaFoldDB" id="A0A8X8H5X1"/>
<proteinExistence type="predicted"/>
<gene>
    <name evidence="1" type="ORF">GEU84_004575</name>
</gene>